<evidence type="ECO:0000313" key="2">
    <source>
        <dbReference type="EMBL" id="OCS90733.1"/>
    </source>
</evidence>
<protein>
    <recommendedName>
        <fullName evidence="1">SLH domain-containing protein</fullName>
    </recommendedName>
</protein>
<keyword evidence="3" id="KW-1185">Reference proteome</keyword>
<dbReference type="Pfam" id="PF00395">
    <property type="entry name" value="SLH"/>
    <property type="match status" value="2"/>
</dbReference>
<evidence type="ECO:0000313" key="3">
    <source>
        <dbReference type="Proteomes" id="UP000093482"/>
    </source>
</evidence>
<dbReference type="PANTHER" id="PTHR43308:SF5">
    <property type="entry name" value="S-LAYER PROTEIN _ PEPTIDOGLYCAN ENDO-BETA-N-ACETYLGLUCOSAMINIDASE"/>
    <property type="match status" value="1"/>
</dbReference>
<evidence type="ECO:0000259" key="1">
    <source>
        <dbReference type="PROSITE" id="PS51272"/>
    </source>
</evidence>
<name>A0A1C0YUA1_9BACL</name>
<accession>A0A1C0YUA1</accession>
<dbReference type="InterPro" id="IPR001119">
    <property type="entry name" value="SLH_dom"/>
</dbReference>
<dbReference type="RefSeq" id="WP_066464090.1">
    <property type="nucleotide sequence ID" value="NZ_MATO01000034.1"/>
</dbReference>
<sequence length="292" mass="33267">MYKNNVLGNDRSSFNPKHAMTRQDFAVMMVKALGHSEVAPVNTQFKDVTKSNASSGYIQIAVNKGIIKGYEDGTFRPNTTLNRGHAATFLSRAYNFKAGSKTFKDVGKSHTAYSAVQQLVQANVANGYEDGTFRPNNTLTRAHAAAFLARTMKYFSGEKFPLTEADVLKRLKQKGYWPDGLYAHVDGWQSEGVYRVQVYQDTPFQTFTYDWYEVDQHTGLIEPMFGDKIKHNLTQDQARRLLFNEGYLPKNATLDQSFISGSSYFFRYFLPLQQTSMTFIVDRYTSEVEMDM</sequence>
<dbReference type="PANTHER" id="PTHR43308">
    <property type="entry name" value="OUTER MEMBRANE PROTEIN ALPHA-RELATED"/>
    <property type="match status" value="1"/>
</dbReference>
<comment type="caution">
    <text evidence="2">The sequence shown here is derived from an EMBL/GenBank/DDBJ whole genome shotgun (WGS) entry which is preliminary data.</text>
</comment>
<feature type="domain" description="SLH" evidence="1">
    <location>
        <begin position="41"/>
        <end position="98"/>
    </location>
</feature>
<feature type="domain" description="SLH" evidence="1">
    <location>
        <begin position="99"/>
        <end position="162"/>
    </location>
</feature>
<dbReference type="EMBL" id="MATO01000034">
    <property type="protein sequence ID" value="OCS90733.1"/>
    <property type="molecule type" value="Genomic_DNA"/>
</dbReference>
<gene>
    <name evidence="2" type="ORF">A6K76_01390</name>
</gene>
<dbReference type="PROSITE" id="PS51272">
    <property type="entry name" value="SLH"/>
    <property type="match status" value="2"/>
</dbReference>
<organism evidence="2 3">
    <name type="scientific">Caryophanon latum</name>
    <dbReference type="NCBI Taxonomy" id="33977"/>
    <lineage>
        <taxon>Bacteria</taxon>
        <taxon>Bacillati</taxon>
        <taxon>Bacillota</taxon>
        <taxon>Bacilli</taxon>
        <taxon>Bacillales</taxon>
        <taxon>Caryophanaceae</taxon>
        <taxon>Caryophanon</taxon>
    </lineage>
</organism>
<dbReference type="InterPro" id="IPR051465">
    <property type="entry name" value="Cell_Envelope_Struct_Comp"/>
</dbReference>
<reference evidence="2 3" key="1">
    <citation type="submission" date="2016-07" db="EMBL/GenBank/DDBJ databases">
        <title>Caryophanon latum genome sequencing.</title>
        <authorList>
            <person name="Verma A."/>
            <person name="Pal Y."/>
            <person name="Krishnamurthi S."/>
        </authorList>
    </citation>
    <scope>NUCLEOTIDE SEQUENCE [LARGE SCALE GENOMIC DNA]</scope>
    <source>
        <strain evidence="2 3">DSM 14151</strain>
    </source>
</reference>
<dbReference type="AlphaFoldDB" id="A0A1C0YUA1"/>
<proteinExistence type="predicted"/>
<dbReference type="Proteomes" id="UP000093482">
    <property type="component" value="Unassembled WGS sequence"/>
</dbReference>